<organism evidence="3 4">
    <name type="scientific">Humibacillus xanthopallidus</name>
    <dbReference type="NCBI Taxonomy" id="412689"/>
    <lineage>
        <taxon>Bacteria</taxon>
        <taxon>Bacillati</taxon>
        <taxon>Actinomycetota</taxon>
        <taxon>Actinomycetes</taxon>
        <taxon>Micrococcales</taxon>
        <taxon>Intrasporangiaceae</taxon>
        <taxon>Humibacillus</taxon>
    </lineage>
</organism>
<reference evidence="3 4" key="1">
    <citation type="submission" date="2019-06" db="EMBL/GenBank/DDBJ databases">
        <title>Sequencing the genomes of 1000 actinobacteria strains.</title>
        <authorList>
            <person name="Klenk H.-P."/>
        </authorList>
    </citation>
    <scope>NUCLEOTIDE SEQUENCE [LARGE SCALE GENOMIC DNA]</scope>
    <source>
        <strain evidence="3 4">DSM 21776</strain>
    </source>
</reference>
<proteinExistence type="predicted"/>
<evidence type="ECO:0000313" key="4">
    <source>
        <dbReference type="Proteomes" id="UP000320085"/>
    </source>
</evidence>
<keyword evidence="2" id="KW-0812">Transmembrane</keyword>
<evidence type="ECO:0000313" key="3">
    <source>
        <dbReference type="EMBL" id="TQN48968.1"/>
    </source>
</evidence>
<dbReference type="EMBL" id="VFQF01000001">
    <property type="protein sequence ID" value="TQN48968.1"/>
    <property type="molecule type" value="Genomic_DNA"/>
</dbReference>
<dbReference type="RefSeq" id="WP_141821831.1">
    <property type="nucleotide sequence ID" value="NZ_BAAAQC010000013.1"/>
</dbReference>
<feature type="compositionally biased region" description="Polar residues" evidence="1">
    <location>
        <begin position="69"/>
        <end position="82"/>
    </location>
</feature>
<keyword evidence="2" id="KW-0472">Membrane</keyword>
<evidence type="ECO:0000256" key="2">
    <source>
        <dbReference type="SAM" id="Phobius"/>
    </source>
</evidence>
<feature type="transmembrane region" description="Helical" evidence="2">
    <location>
        <begin position="179"/>
        <end position="202"/>
    </location>
</feature>
<name>A0A543PY02_9MICO</name>
<dbReference type="AlphaFoldDB" id="A0A543PY02"/>
<feature type="region of interest" description="Disordered" evidence="1">
    <location>
        <begin position="1"/>
        <end position="133"/>
    </location>
</feature>
<protein>
    <submittedName>
        <fullName evidence="3">Uncharacterized protein</fullName>
    </submittedName>
</protein>
<accession>A0A543PY02</accession>
<comment type="caution">
    <text evidence="3">The sequence shown here is derived from an EMBL/GenBank/DDBJ whole genome shotgun (WGS) entry which is preliminary data.</text>
</comment>
<feature type="compositionally biased region" description="Low complexity" evidence="1">
    <location>
        <begin position="27"/>
        <end position="65"/>
    </location>
</feature>
<dbReference type="OrthoDB" id="4872427at2"/>
<feature type="transmembrane region" description="Helical" evidence="2">
    <location>
        <begin position="150"/>
        <end position="167"/>
    </location>
</feature>
<gene>
    <name evidence="3" type="ORF">FHX52_2123</name>
</gene>
<keyword evidence="2" id="KW-1133">Transmembrane helix</keyword>
<feature type="compositionally biased region" description="Low complexity" evidence="1">
    <location>
        <begin position="102"/>
        <end position="115"/>
    </location>
</feature>
<sequence length="207" mass="21333">MTEREQPTTPSEPADILDTEPSMTQHPDPTADPTSYSTTDPTTDPATDPAAPATPDPTANLTPDPVGDPTTTIATQHTQAVPSPTPFRVEPATPVPDDVTSETAADTGETGDTAARLSHLPPPAPQSWGQGAAPQRTYAQVTVRKGPRPGAVVLGLLAMLVSAYVIVVNVSDASLEFRIVGPALIGALGGLLLLVGLAGVLIGRLRR</sequence>
<dbReference type="Proteomes" id="UP000320085">
    <property type="component" value="Unassembled WGS sequence"/>
</dbReference>
<evidence type="ECO:0000256" key="1">
    <source>
        <dbReference type="SAM" id="MobiDB-lite"/>
    </source>
</evidence>